<dbReference type="PANTHER" id="PTHR31896">
    <property type="entry name" value="FAMILY REGULATORY PROTEIN, PUTATIVE (AFU_ORTHOLOGUE AFUA_3G14730)-RELATED"/>
    <property type="match status" value="1"/>
</dbReference>
<dbReference type="EMBL" id="JBFOLJ010000004">
    <property type="protein sequence ID" value="KAL2545949.1"/>
    <property type="molecule type" value="Genomic_DNA"/>
</dbReference>
<dbReference type="Gene3D" id="3.30.559.10">
    <property type="entry name" value="Chloramphenicol acetyltransferase-like domain"/>
    <property type="match status" value="1"/>
</dbReference>
<evidence type="ECO:0000256" key="1">
    <source>
        <dbReference type="ARBA" id="ARBA00022679"/>
    </source>
</evidence>
<name>A0ABD1W8G4_9LAMI</name>
<protein>
    <submittedName>
        <fullName evidence="2">HXXXD-type acyl-transferase family protein</fullName>
    </submittedName>
</protein>
<keyword evidence="3" id="KW-1185">Reference proteome</keyword>
<accession>A0ABD1W8G4</accession>
<dbReference type="InterPro" id="IPR023213">
    <property type="entry name" value="CAT-like_dom_sf"/>
</dbReference>
<organism evidence="2 3">
    <name type="scientific">Forsythia ovata</name>
    <dbReference type="NCBI Taxonomy" id="205694"/>
    <lineage>
        <taxon>Eukaryota</taxon>
        <taxon>Viridiplantae</taxon>
        <taxon>Streptophyta</taxon>
        <taxon>Embryophyta</taxon>
        <taxon>Tracheophyta</taxon>
        <taxon>Spermatophyta</taxon>
        <taxon>Magnoliopsida</taxon>
        <taxon>eudicotyledons</taxon>
        <taxon>Gunneridae</taxon>
        <taxon>Pentapetalae</taxon>
        <taxon>asterids</taxon>
        <taxon>lamiids</taxon>
        <taxon>Lamiales</taxon>
        <taxon>Oleaceae</taxon>
        <taxon>Forsythieae</taxon>
        <taxon>Forsythia</taxon>
    </lineage>
</organism>
<dbReference type="InterPro" id="IPR051283">
    <property type="entry name" value="Sec_Metabolite_Acyltrans"/>
</dbReference>
<gene>
    <name evidence="2" type="ORF">Fot_15182</name>
</gene>
<reference evidence="3" key="1">
    <citation type="submission" date="2024-07" db="EMBL/GenBank/DDBJ databases">
        <title>Two chromosome-level genome assemblies of Korean endemic species Abeliophyllum distichum and Forsythia ovata (Oleaceae).</title>
        <authorList>
            <person name="Jang H."/>
        </authorList>
    </citation>
    <scope>NUCLEOTIDE SEQUENCE [LARGE SCALE GENOMIC DNA]</scope>
</reference>
<dbReference type="GO" id="GO:0016740">
    <property type="term" value="F:transferase activity"/>
    <property type="evidence" value="ECO:0007669"/>
    <property type="project" value="UniProtKB-KW"/>
</dbReference>
<evidence type="ECO:0000313" key="2">
    <source>
        <dbReference type="EMBL" id="KAL2545949.1"/>
    </source>
</evidence>
<dbReference type="Proteomes" id="UP001604277">
    <property type="component" value="Unassembled WGS sequence"/>
</dbReference>
<dbReference type="AlphaFoldDB" id="A0ABD1W8G4"/>
<dbReference type="Pfam" id="PF02458">
    <property type="entry name" value="Transferase"/>
    <property type="match status" value="1"/>
</dbReference>
<comment type="caution">
    <text evidence="2">The sequence shown here is derived from an EMBL/GenBank/DDBJ whole genome shotgun (WGS) entry which is preliminary data.</text>
</comment>
<sequence length="107" mass="12219">MENDILYNLKKASRSNIHVRDVLGSIDVPDEVKGFFAFDQKVSYKRRFNSILAIQVTELVDGVFIGCAVNHTVTYGTSFWNFFNTFAEVSRGVNRISRTPDYCRDSV</sequence>
<evidence type="ECO:0000313" key="3">
    <source>
        <dbReference type="Proteomes" id="UP001604277"/>
    </source>
</evidence>
<keyword evidence="1" id="KW-0808">Transferase</keyword>
<dbReference type="PANTHER" id="PTHR31896:SF64">
    <property type="entry name" value="TRICHOTHECENE 3-O-ACETYLTRANSFERASE"/>
    <property type="match status" value="1"/>
</dbReference>
<proteinExistence type="predicted"/>